<evidence type="ECO:0000256" key="5">
    <source>
        <dbReference type="ARBA" id="ARBA00022617"/>
    </source>
</evidence>
<dbReference type="VEuPathDB" id="VectorBase:ISCP_035873"/>
<reference evidence="14" key="1">
    <citation type="submission" date="2019-04" db="EMBL/GenBank/DDBJ databases">
        <title>An insight into the mialome of Ixodes scapularis.</title>
        <authorList>
            <person name="Ribeiro J.M."/>
            <person name="Mather T.N."/>
            <person name="Karim S."/>
        </authorList>
    </citation>
    <scope>NUCLEOTIDE SEQUENCE</scope>
</reference>
<dbReference type="PRINTS" id="PR00463">
    <property type="entry name" value="EP450I"/>
</dbReference>
<evidence type="ECO:0000256" key="9">
    <source>
        <dbReference type="ARBA" id="ARBA00023004"/>
    </source>
</evidence>
<dbReference type="FunFam" id="1.10.630.10:FF:000182">
    <property type="entry name" value="Cytochrome P450 3A4"/>
    <property type="match status" value="1"/>
</dbReference>
<keyword evidence="7" id="KW-0256">Endoplasmic reticulum</keyword>
<dbReference type="SUPFAM" id="SSF48264">
    <property type="entry name" value="Cytochrome P450"/>
    <property type="match status" value="1"/>
</dbReference>
<organism evidence="14">
    <name type="scientific">Ixodes scapularis</name>
    <name type="common">Black-legged tick</name>
    <name type="synonym">Deer tick</name>
    <dbReference type="NCBI Taxonomy" id="6945"/>
    <lineage>
        <taxon>Eukaryota</taxon>
        <taxon>Metazoa</taxon>
        <taxon>Ecdysozoa</taxon>
        <taxon>Arthropoda</taxon>
        <taxon>Chelicerata</taxon>
        <taxon>Arachnida</taxon>
        <taxon>Acari</taxon>
        <taxon>Parasitiformes</taxon>
        <taxon>Ixodida</taxon>
        <taxon>Ixodoidea</taxon>
        <taxon>Ixodidae</taxon>
        <taxon>Ixodinae</taxon>
        <taxon>Ixodes</taxon>
    </lineage>
</organism>
<comment type="similarity">
    <text evidence="4 13">Belongs to the cytochrome P450 family.</text>
</comment>
<evidence type="ECO:0000256" key="13">
    <source>
        <dbReference type="RuleBase" id="RU000461"/>
    </source>
</evidence>
<evidence type="ECO:0000256" key="3">
    <source>
        <dbReference type="ARBA" id="ARBA00004406"/>
    </source>
</evidence>
<dbReference type="InterPro" id="IPR002401">
    <property type="entry name" value="Cyt_P450_E_grp-I"/>
</dbReference>
<evidence type="ECO:0000256" key="2">
    <source>
        <dbReference type="ARBA" id="ARBA00004174"/>
    </source>
</evidence>
<keyword evidence="7" id="KW-0492">Microsome</keyword>
<dbReference type="OrthoDB" id="2789670at2759"/>
<evidence type="ECO:0000256" key="4">
    <source>
        <dbReference type="ARBA" id="ARBA00010617"/>
    </source>
</evidence>
<evidence type="ECO:0000256" key="12">
    <source>
        <dbReference type="PIRSR" id="PIRSR602401-1"/>
    </source>
</evidence>
<feature type="binding site" description="axial binding residue" evidence="12">
    <location>
        <position position="435"/>
    </location>
    <ligand>
        <name>heme</name>
        <dbReference type="ChEBI" id="CHEBI:30413"/>
    </ligand>
    <ligandPart>
        <name>Fe</name>
        <dbReference type="ChEBI" id="CHEBI:18248"/>
    </ligandPart>
</feature>
<evidence type="ECO:0000256" key="6">
    <source>
        <dbReference type="ARBA" id="ARBA00022723"/>
    </source>
</evidence>
<dbReference type="VEuPathDB" id="VectorBase:ISCI018383"/>
<evidence type="ECO:0000256" key="8">
    <source>
        <dbReference type="ARBA" id="ARBA00023002"/>
    </source>
</evidence>
<dbReference type="VEuPathDB" id="VectorBase:ISCI002937"/>
<dbReference type="PANTHER" id="PTHR24302">
    <property type="entry name" value="CYTOCHROME P450 FAMILY 3"/>
    <property type="match status" value="1"/>
</dbReference>
<protein>
    <submittedName>
        <fullName evidence="14">Putative cytochrome</fullName>
    </submittedName>
</protein>
<dbReference type="AlphaFoldDB" id="A0A4D5RMN6"/>
<dbReference type="PROSITE" id="PS00086">
    <property type="entry name" value="CYTOCHROME_P450"/>
    <property type="match status" value="1"/>
</dbReference>
<dbReference type="GO" id="GO:0020037">
    <property type="term" value="F:heme binding"/>
    <property type="evidence" value="ECO:0007669"/>
    <property type="project" value="InterPro"/>
</dbReference>
<evidence type="ECO:0000256" key="11">
    <source>
        <dbReference type="ARBA" id="ARBA00043906"/>
    </source>
</evidence>
<comment type="subcellular location">
    <subcellularLocation>
        <location evidence="3">Endoplasmic reticulum membrane</location>
        <topology evidence="3">Peripheral membrane protein</topology>
    </subcellularLocation>
    <subcellularLocation>
        <location evidence="2">Microsome membrane</location>
        <topology evidence="2">Peripheral membrane protein</topology>
    </subcellularLocation>
</comment>
<evidence type="ECO:0000256" key="1">
    <source>
        <dbReference type="ARBA" id="ARBA00001971"/>
    </source>
</evidence>
<dbReference type="GO" id="GO:0004497">
    <property type="term" value="F:monooxygenase activity"/>
    <property type="evidence" value="ECO:0007669"/>
    <property type="project" value="UniProtKB-KW"/>
</dbReference>
<dbReference type="InterPro" id="IPR050705">
    <property type="entry name" value="Cytochrome_P450_3A"/>
</dbReference>
<dbReference type="Gene3D" id="1.10.630.10">
    <property type="entry name" value="Cytochrome P450"/>
    <property type="match status" value="1"/>
</dbReference>
<dbReference type="InterPro" id="IPR036396">
    <property type="entry name" value="Cyt_P450_sf"/>
</dbReference>
<keyword evidence="5 12" id="KW-0349">Heme</keyword>
<evidence type="ECO:0000256" key="7">
    <source>
        <dbReference type="ARBA" id="ARBA00022848"/>
    </source>
</evidence>
<accession>A0A4D5RMN6</accession>
<dbReference type="CDD" id="cd11055">
    <property type="entry name" value="CYP3A-like"/>
    <property type="match status" value="1"/>
</dbReference>
<dbReference type="GO" id="GO:0005506">
    <property type="term" value="F:iron ion binding"/>
    <property type="evidence" value="ECO:0007669"/>
    <property type="project" value="InterPro"/>
</dbReference>
<sequence length="492" mass="56439">MLQATLTLVFLLIFLIFWVIRRTYKFWNGKGIPYLSFTDYVKLVYDNFTKPLPEVILTNYRRRGRFYGSYEGFVPTLVIGDPLLLRDIYVKDFKSFSDRIASNATGNPLWDRMMLNSPEEEWKATRIMMSPAFTTSRLKAMIPKLIATSDEFCKRLLLEGEKTGAVEVSEMFESCAMDTTAALVYSLDLNTHENLDHPLVKCCKGFFRNLGGWKMILLFTMSRLFKLLPLECPSKKGTEYIKEFTTHMAHQRCASKEKYEDVLQLCLDTVMSERSPQNFKISEPEIEDIAAQCMLFFIAGSDTLTITLTWTAYSLALHPECQEKVIEEIDNAVKQNGVTYESLKDMTYLEAVINETLRLHTPDSLPIRRCTQETSVAGIKIHPGMSIEIPIQGMHRDPEFFPEPECFKPERFLPENKEALVPYTYLAFGAGPRNCVGQRMGMLQTKATLACLLQKIKFQRCSETQVPSKLKTRSLTLQPTETVKLRCVPRAR</sequence>
<dbReference type="InterPro" id="IPR017972">
    <property type="entry name" value="Cyt_P450_CS"/>
</dbReference>
<dbReference type="GO" id="GO:0016705">
    <property type="term" value="F:oxidoreductase activity, acting on paired donors, with incorporation or reduction of molecular oxygen"/>
    <property type="evidence" value="ECO:0007669"/>
    <property type="project" value="InterPro"/>
</dbReference>
<keyword evidence="8 13" id="KW-0560">Oxidoreductase</keyword>
<dbReference type="VEuPathDB" id="VectorBase:ISCW018383"/>
<proteinExistence type="inferred from homology"/>
<dbReference type="Pfam" id="PF00067">
    <property type="entry name" value="p450"/>
    <property type="match status" value="1"/>
</dbReference>
<dbReference type="EMBL" id="GHJT01004469">
    <property type="protein sequence ID" value="MOY38440.1"/>
    <property type="molecule type" value="Transcribed_RNA"/>
</dbReference>
<evidence type="ECO:0000256" key="10">
    <source>
        <dbReference type="ARBA" id="ARBA00023033"/>
    </source>
</evidence>
<dbReference type="GO" id="GO:0005789">
    <property type="term" value="C:endoplasmic reticulum membrane"/>
    <property type="evidence" value="ECO:0007669"/>
    <property type="project" value="UniProtKB-SubCell"/>
</dbReference>
<comment type="cofactor">
    <cofactor evidence="1 12">
        <name>heme</name>
        <dbReference type="ChEBI" id="CHEBI:30413"/>
    </cofactor>
</comment>
<evidence type="ECO:0000313" key="14">
    <source>
        <dbReference type="EMBL" id="MOY38440.1"/>
    </source>
</evidence>
<dbReference type="VEuPathDB" id="VectorBase:ISCW002937"/>
<dbReference type="PANTHER" id="PTHR24302:SF15">
    <property type="entry name" value="FATTY-ACID PEROXYGENASE"/>
    <property type="match status" value="1"/>
</dbReference>
<keyword evidence="10 13" id="KW-0503">Monooxygenase</keyword>
<name>A0A4D5RMN6_IXOSC</name>
<keyword evidence="9 12" id="KW-0408">Iron</keyword>
<dbReference type="InterPro" id="IPR001128">
    <property type="entry name" value="Cyt_P450"/>
</dbReference>
<comment type="function">
    <text evidence="11">Cytochromes P450 are a group of heme-thiolate monooxygenases. They oxidize a variety of structurally unrelated compounds, including steroids, fatty acids, and xenobiotics.</text>
</comment>
<keyword evidence="6 12" id="KW-0479">Metal-binding</keyword>
<dbReference type="PRINTS" id="PR00385">
    <property type="entry name" value="P450"/>
</dbReference>